<dbReference type="Pfam" id="PF11536">
    <property type="entry name" value="DUF3226"/>
    <property type="match status" value="1"/>
</dbReference>
<dbReference type="AlphaFoldDB" id="A0A450RUB1"/>
<gene>
    <name evidence="1" type="ORF">BECKFW1821A_GA0114235_100220</name>
</gene>
<dbReference type="EMBL" id="CAADEW010000002">
    <property type="protein sequence ID" value="VFJ42668.1"/>
    <property type="molecule type" value="Genomic_DNA"/>
</dbReference>
<proteinExistence type="predicted"/>
<name>A0A450RUB1_9GAMM</name>
<organism evidence="1">
    <name type="scientific">Candidatus Kentrum sp. FW</name>
    <dbReference type="NCBI Taxonomy" id="2126338"/>
    <lineage>
        <taxon>Bacteria</taxon>
        <taxon>Pseudomonadati</taxon>
        <taxon>Pseudomonadota</taxon>
        <taxon>Gammaproteobacteria</taxon>
        <taxon>Candidatus Kentrum</taxon>
    </lineage>
</organism>
<evidence type="ECO:0008006" key="2">
    <source>
        <dbReference type="Google" id="ProtNLM"/>
    </source>
</evidence>
<accession>A0A450RUB1</accession>
<reference evidence="1" key="1">
    <citation type="submission" date="2019-02" db="EMBL/GenBank/DDBJ databases">
        <authorList>
            <person name="Gruber-Vodicka R. H."/>
            <person name="Seah K. B. B."/>
        </authorList>
    </citation>
    <scope>NUCLEOTIDE SEQUENCE</scope>
    <source>
        <strain evidence="1">BECK_BZ15</strain>
    </source>
</reference>
<protein>
    <recommendedName>
        <fullName evidence="2">DUF4435 domain-containing protein</fullName>
    </recommendedName>
</protein>
<sequence length="231" mass="25800">MDKSFKIQSPRLLAVEGKDECNFFEALLKRMGIRGVQLLDIGGKDKFKDSFDLLHASPEFPNVRSLGLIRDAEDKEADAAFSSICSVLKKYTLPVPKASNTVIDGKNGRGKNIRVGIFIMPNNADAGMLEDLCLESVQEESVFTCVEQYMDCCLSALPEDEQPRNRAKARVQTYLAARKEIVNSLGVGARNGYWNLDHACFHDIKRFLRALFAGGDLSEQRDTDNMVEDKT</sequence>
<evidence type="ECO:0000313" key="1">
    <source>
        <dbReference type="EMBL" id="VFJ42668.1"/>
    </source>
</evidence>
<dbReference type="InterPro" id="IPR024508">
    <property type="entry name" value="DUF3226"/>
</dbReference>